<accession>A0A9Q8SSU3</accession>
<name>A0A9Q8SSU3_9PEZI</name>
<sequence length="302" mass="33277">MRLAVKSPLRRRRPGFVSLQLGMGPSRIQAGDKTTYFEPHFDPLSRAACPLCTPRQTVHGSWNYAILLAAKLLARGSPDRPLIRGADLDAHLHVAFAPARFFIRAMGVMAFMTWSMLLGRFLSFRGHPAGDANGTGFAPPEVVPFLGPSRPSQFQRASTHNSRYVGCLLEPLTTFKLQAIRPSYGDPFEIGGGAPSASDGGRIFYIREKHIHEVRPQSSWQMDCDEMFRPSAHWRSLPPASFLEGVAPSNGAQAIGMSHARARVGVSLRQTDSVKAATNLPYTIRKPEIAMRSSARPKFKVK</sequence>
<gene>
    <name evidence="1" type="ORF">CLUP02_07667</name>
</gene>
<dbReference type="GeneID" id="73341671"/>
<proteinExistence type="predicted"/>
<dbReference type="RefSeq" id="XP_049143804.1">
    <property type="nucleotide sequence ID" value="XM_049286661.1"/>
</dbReference>
<dbReference type="EMBL" id="CP019476">
    <property type="protein sequence ID" value="UQC82181.1"/>
    <property type="molecule type" value="Genomic_DNA"/>
</dbReference>
<organism evidence="1 2">
    <name type="scientific">Colletotrichum lupini</name>
    <dbReference type="NCBI Taxonomy" id="145971"/>
    <lineage>
        <taxon>Eukaryota</taxon>
        <taxon>Fungi</taxon>
        <taxon>Dikarya</taxon>
        <taxon>Ascomycota</taxon>
        <taxon>Pezizomycotina</taxon>
        <taxon>Sordariomycetes</taxon>
        <taxon>Hypocreomycetidae</taxon>
        <taxon>Glomerellales</taxon>
        <taxon>Glomerellaceae</taxon>
        <taxon>Colletotrichum</taxon>
        <taxon>Colletotrichum acutatum species complex</taxon>
    </lineage>
</organism>
<evidence type="ECO:0000313" key="2">
    <source>
        <dbReference type="Proteomes" id="UP000830671"/>
    </source>
</evidence>
<dbReference type="KEGG" id="clup:CLUP02_07667"/>
<protein>
    <submittedName>
        <fullName evidence="1">Uncharacterized protein</fullName>
    </submittedName>
</protein>
<keyword evidence="2" id="KW-1185">Reference proteome</keyword>
<dbReference type="AlphaFoldDB" id="A0A9Q8SSU3"/>
<evidence type="ECO:0000313" key="1">
    <source>
        <dbReference type="EMBL" id="UQC82181.1"/>
    </source>
</evidence>
<dbReference type="Proteomes" id="UP000830671">
    <property type="component" value="Chromosome 4"/>
</dbReference>
<reference evidence="1" key="1">
    <citation type="journal article" date="2021" name="Mol. Plant Microbe Interact.">
        <title>Complete Genome Sequence of the Plant-Pathogenic Fungus Colletotrichum lupini.</title>
        <authorList>
            <person name="Baroncelli R."/>
            <person name="Pensec F."/>
            <person name="Da Lio D."/>
            <person name="Boufleur T."/>
            <person name="Vicente I."/>
            <person name="Sarrocco S."/>
            <person name="Picot A."/>
            <person name="Baraldi E."/>
            <person name="Sukno S."/>
            <person name="Thon M."/>
            <person name="Le Floch G."/>
        </authorList>
    </citation>
    <scope>NUCLEOTIDE SEQUENCE</scope>
    <source>
        <strain evidence="1">IMI 504893</strain>
    </source>
</reference>